<comment type="caution">
    <text evidence="1">The sequence shown here is derived from an EMBL/GenBank/DDBJ whole genome shotgun (WGS) entry which is preliminary data.</text>
</comment>
<name>A0A0V0YZK6_TRIBR</name>
<evidence type="ECO:0000313" key="2">
    <source>
        <dbReference type="Proteomes" id="UP000054653"/>
    </source>
</evidence>
<keyword evidence="2" id="KW-1185">Reference proteome</keyword>
<sequence length="48" mass="5783">MNYFLKCIICYDDLSFHLSIGCAMKEYWNVLPDTIVYDYQSKNREQLP</sequence>
<protein>
    <submittedName>
        <fullName evidence="1">Uncharacterized protein</fullName>
    </submittedName>
</protein>
<dbReference type="EMBL" id="JYDI01004882">
    <property type="protein sequence ID" value="KRY05632.1"/>
    <property type="molecule type" value="Genomic_DNA"/>
</dbReference>
<gene>
    <name evidence="1" type="ORF">T03_11513</name>
</gene>
<accession>A0A0V0YZK6</accession>
<dbReference type="Proteomes" id="UP000054653">
    <property type="component" value="Unassembled WGS sequence"/>
</dbReference>
<organism evidence="1 2">
    <name type="scientific">Trichinella britovi</name>
    <name type="common">Parasitic roundworm</name>
    <dbReference type="NCBI Taxonomy" id="45882"/>
    <lineage>
        <taxon>Eukaryota</taxon>
        <taxon>Metazoa</taxon>
        <taxon>Ecdysozoa</taxon>
        <taxon>Nematoda</taxon>
        <taxon>Enoplea</taxon>
        <taxon>Dorylaimia</taxon>
        <taxon>Trichinellida</taxon>
        <taxon>Trichinellidae</taxon>
        <taxon>Trichinella</taxon>
    </lineage>
</organism>
<dbReference type="AlphaFoldDB" id="A0A0V0YZK6"/>
<evidence type="ECO:0000313" key="1">
    <source>
        <dbReference type="EMBL" id="KRY05632.1"/>
    </source>
</evidence>
<proteinExistence type="predicted"/>
<reference evidence="1 2" key="1">
    <citation type="submission" date="2015-01" db="EMBL/GenBank/DDBJ databases">
        <title>Evolution of Trichinella species and genotypes.</title>
        <authorList>
            <person name="Korhonen P.K."/>
            <person name="Edoardo P."/>
            <person name="Giuseppe L.R."/>
            <person name="Gasser R.B."/>
        </authorList>
    </citation>
    <scope>NUCLEOTIDE SEQUENCE [LARGE SCALE GENOMIC DNA]</scope>
    <source>
        <strain evidence="1">ISS120</strain>
    </source>
</reference>